<protein>
    <submittedName>
        <fullName evidence="2">Uncharacterized protein</fullName>
    </submittedName>
</protein>
<sequence length="222" mass="25441">MDRLIRLFHGGSVKENGEFENMNLFGRVTSKFACRGDEVELRGRFDCGKARPHYIMMKLNSESHWEQYKEVVERSNVICWEVVVDISRMPSTYENHPPFMFENMTQDSALSHDRPVFAPNSPQNKPSFDLAIAVDDFDNSIFEDEERNQDNDEISLGSEDEDGDFECDVQGEENIEDDGVPWEPSDIGDIDHRILGIVRADSNISFPSLVESIFAFSGYRVK</sequence>
<proteinExistence type="predicted"/>
<organism evidence="2">
    <name type="scientific">Panicum hallii</name>
    <dbReference type="NCBI Taxonomy" id="206008"/>
    <lineage>
        <taxon>Eukaryota</taxon>
        <taxon>Viridiplantae</taxon>
        <taxon>Streptophyta</taxon>
        <taxon>Embryophyta</taxon>
        <taxon>Tracheophyta</taxon>
        <taxon>Spermatophyta</taxon>
        <taxon>Magnoliopsida</taxon>
        <taxon>Liliopsida</taxon>
        <taxon>Poales</taxon>
        <taxon>Poaceae</taxon>
        <taxon>PACMAD clade</taxon>
        <taxon>Panicoideae</taxon>
        <taxon>Panicodae</taxon>
        <taxon>Paniceae</taxon>
        <taxon>Panicinae</taxon>
        <taxon>Panicum</taxon>
        <taxon>Panicum sect. Panicum</taxon>
    </lineage>
</organism>
<dbReference type="EMBL" id="CM008047">
    <property type="protein sequence ID" value="PVH64340.1"/>
    <property type="molecule type" value="Genomic_DNA"/>
</dbReference>
<dbReference type="Gramene" id="PVH64340">
    <property type="protein sequence ID" value="PVH64340"/>
    <property type="gene ID" value="PAHAL_2G243100"/>
</dbReference>
<evidence type="ECO:0000256" key="1">
    <source>
        <dbReference type="SAM" id="MobiDB-lite"/>
    </source>
</evidence>
<accession>A0A2T8KQB4</accession>
<name>A0A2T8KQB4_9POAL</name>
<dbReference type="AlphaFoldDB" id="A0A2T8KQB4"/>
<reference evidence="2" key="1">
    <citation type="submission" date="2018-04" db="EMBL/GenBank/DDBJ databases">
        <title>WGS assembly of Panicum hallii.</title>
        <authorList>
            <person name="Lovell J."/>
            <person name="Jenkins J."/>
            <person name="Lowry D."/>
            <person name="Mamidi S."/>
            <person name="Sreedasyam A."/>
            <person name="Weng X."/>
            <person name="Barry K."/>
            <person name="Bonette J."/>
            <person name="Campitelli B."/>
            <person name="Daum C."/>
            <person name="Gordon S."/>
            <person name="Gould B."/>
            <person name="Lipzen A."/>
            <person name="Macqueen A."/>
            <person name="Palacio-Mejia J."/>
            <person name="Plott C."/>
            <person name="Shakirov E."/>
            <person name="Shu S."/>
            <person name="Yoshinaga Y."/>
            <person name="Zane M."/>
            <person name="Rokhsar D."/>
            <person name="Grimwood J."/>
            <person name="Schmutz J."/>
            <person name="Juenger T."/>
        </authorList>
    </citation>
    <scope>NUCLEOTIDE SEQUENCE [LARGE SCALE GENOMIC DNA]</scope>
    <source>
        <strain evidence="2">FIL2</strain>
    </source>
</reference>
<evidence type="ECO:0000313" key="2">
    <source>
        <dbReference type="EMBL" id="PVH64340.1"/>
    </source>
</evidence>
<feature type="region of interest" description="Disordered" evidence="1">
    <location>
        <begin position="144"/>
        <end position="163"/>
    </location>
</feature>
<dbReference type="Proteomes" id="UP000243499">
    <property type="component" value="Chromosome 2"/>
</dbReference>
<gene>
    <name evidence="2" type="ORF">PAHAL_2G243100</name>
</gene>